<proteinExistence type="predicted"/>
<dbReference type="RefSeq" id="WP_344668922.1">
    <property type="nucleotide sequence ID" value="NZ_BAAAQN010000041.1"/>
</dbReference>
<gene>
    <name evidence="3" type="ORF">GCM10009839_58860</name>
</gene>
<protein>
    <recommendedName>
        <fullName evidence="2">Phosphoadenosine phosphosulphate reductase domain-containing protein</fullName>
    </recommendedName>
</protein>
<feature type="domain" description="Phosphoadenosine phosphosulphate reductase" evidence="2">
    <location>
        <begin position="44"/>
        <end position="107"/>
    </location>
</feature>
<comment type="caution">
    <text evidence="3">The sequence shown here is derived from an EMBL/GenBank/DDBJ whole genome shotgun (WGS) entry which is preliminary data.</text>
</comment>
<evidence type="ECO:0000313" key="4">
    <source>
        <dbReference type="Proteomes" id="UP001500751"/>
    </source>
</evidence>
<evidence type="ECO:0000313" key="3">
    <source>
        <dbReference type="EMBL" id="GAA2046598.1"/>
    </source>
</evidence>
<dbReference type="EMBL" id="BAAAQN010000041">
    <property type="protein sequence ID" value="GAA2046598.1"/>
    <property type="molecule type" value="Genomic_DNA"/>
</dbReference>
<organism evidence="3 4">
    <name type="scientific">Catenulispora yoronensis</name>
    <dbReference type="NCBI Taxonomy" id="450799"/>
    <lineage>
        <taxon>Bacteria</taxon>
        <taxon>Bacillati</taxon>
        <taxon>Actinomycetota</taxon>
        <taxon>Actinomycetes</taxon>
        <taxon>Catenulisporales</taxon>
        <taxon>Catenulisporaceae</taxon>
        <taxon>Catenulispora</taxon>
    </lineage>
</organism>
<name>A0ABP5GL27_9ACTN</name>
<feature type="region of interest" description="Disordered" evidence="1">
    <location>
        <begin position="1"/>
        <end position="21"/>
    </location>
</feature>
<evidence type="ECO:0000256" key="1">
    <source>
        <dbReference type="SAM" id="MobiDB-lite"/>
    </source>
</evidence>
<dbReference type="InterPro" id="IPR002500">
    <property type="entry name" value="PAPS_reduct_dom"/>
</dbReference>
<sequence length="187" mass="19925">MPGAAGPAQRPDTASSATKRDVARKFYTQTVRESGITGRPARLLTILGLRAAESRSRARRPVLSVDAAASNGRREVTTWLPVHELSETAVWEAVRASGAPSHPIYRYTRRLSCSLCPLASYADLIVAARLRPDLAAEYAAIEEEIGHSFQPHRSIAQIIEQARSAEPGAATAAPSCAAKAAVIGGVR</sequence>
<dbReference type="InterPro" id="IPR014729">
    <property type="entry name" value="Rossmann-like_a/b/a_fold"/>
</dbReference>
<evidence type="ECO:0000259" key="2">
    <source>
        <dbReference type="Pfam" id="PF01507"/>
    </source>
</evidence>
<dbReference type="Proteomes" id="UP001500751">
    <property type="component" value="Unassembled WGS sequence"/>
</dbReference>
<dbReference type="Pfam" id="PF01507">
    <property type="entry name" value="PAPS_reduct"/>
    <property type="match status" value="1"/>
</dbReference>
<dbReference type="SUPFAM" id="SSF52402">
    <property type="entry name" value="Adenine nucleotide alpha hydrolases-like"/>
    <property type="match status" value="1"/>
</dbReference>
<reference evidence="4" key="1">
    <citation type="journal article" date="2019" name="Int. J. Syst. Evol. Microbiol.">
        <title>The Global Catalogue of Microorganisms (GCM) 10K type strain sequencing project: providing services to taxonomists for standard genome sequencing and annotation.</title>
        <authorList>
            <consortium name="The Broad Institute Genomics Platform"/>
            <consortium name="The Broad Institute Genome Sequencing Center for Infectious Disease"/>
            <person name="Wu L."/>
            <person name="Ma J."/>
        </authorList>
    </citation>
    <scope>NUCLEOTIDE SEQUENCE [LARGE SCALE GENOMIC DNA]</scope>
    <source>
        <strain evidence="4">JCM 16014</strain>
    </source>
</reference>
<dbReference type="Gene3D" id="3.40.50.620">
    <property type="entry name" value="HUPs"/>
    <property type="match status" value="1"/>
</dbReference>
<accession>A0ABP5GL27</accession>
<keyword evidence="4" id="KW-1185">Reference proteome</keyword>